<name>A0ABU5RVU5_9CYAN</name>
<dbReference type="PANTHER" id="PTHR42850:SF4">
    <property type="entry name" value="ZINC-DEPENDENT ENDOPOLYPHOSPHATASE"/>
    <property type="match status" value="1"/>
</dbReference>
<dbReference type="EMBL" id="JAYGHX010000006">
    <property type="protein sequence ID" value="MEA5391843.1"/>
    <property type="molecule type" value="Genomic_DNA"/>
</dbReference>
<proteinExistence type="predicted"/>
<feature type="region of interest" description="Disordered" evidence="1">
    <location>
        <begin position="323"/>
        <end position="344"/>
    </location>
</feature>
<dbReference type="PANTHER" id="PTHR42850">
    <property type="entry name" value="METALLOPHOSPHOESTERASE"/>
    <property type="match status" value="1"/>
</dbReference>
<dbReference type="SUPFAM" id="SSF56300">
    <property type="entry name" value="Metallo-dependent phosphatases"/>
    <property type="match status" value="1"/>
</dbReference>
<dbReference type="InterPro" id="IPR050126">
    <property type="entry name" value="Ap4A_hydrolase"/>
</dbReference>
<dbReference type="InterPro" id="IPR029052">
    <property type="entry name" value="Metallo-depent_PP-like"/>
</dbReference>
<feature type="compositionally biased region" description="Basic and acidic residues" evidence="1">
    <location>
        <begin position="324"/>
        <end position="333"/>
    </location>
</feature>
<dbReference type="GO" id="GO:0016787">
    <property type="term" value="F:hydrolase activity"/>
    <property type="evidence" value="ECO:0007669"/>
    <property type="project" value="UniProtKB-KW"/>
</dbReference>
<evidence type="ECO:0000256" key="1">
    <source>
        <dbReference type="SAM" id="MobiDB-lite"/>
    </source>
</evidence>
<organism evidence="3 4">
    <name type="scientific">Cyanobium gracile UHCC 0139</name>
    <dbReference type="NCBI Taxonomy" id="3110308"/>
    <lineage>
        <taxon>Bacteria</taxon>
        <taxon>Bacillati</taxon>
        <taxon>Cyanobacteriota</taxon>
        <taxon>Cyanophyceae</taxon>
        <taxon>Synechococcales</taxon>
        <taxon>Prochlorococcaceae</taxon>
        <taxon>Cyanobium</taxon>
    </lineage>
</organism>
<protein>
    <submittedName>
        <fullName evidence="3">Metallophosphoesterase family protein</fullName>
        <ecNumber evidence="3">3.1.-.-</ecNumber>
    </submittedName>
</protein>
<evidence type="ECO:0000313" key="3">
    <source>
        <dbReference type="EMBL" id="MEA5391843.1"/>
    </source>
</evidence>
<dbReference type="CDD" id="cd00144">
    <property type="entry name" value="MPP_PPP_family"/>
    <property type="match status" value="1"/>
</dbReference>
<evidence type="ECO:0000259" key="2">
    <source>
        <dbReference type="Pfam" id="PF00149"/>
    </source>
</evidence>
<reference evidence="3 4" key="1">
    <citation type="submission" date="2023-12" db="EMBL/GenBank/DDBJ databases">
        <title>Baltic Sea Cyanobacteria.</title>
        <authorList>
            <person name="Delbaje E."/>
            <person name="Fewer D.P."/>
            <person name="Shishido T.K."/>
        </authorList>
    </citation>
    <scope>NUCLEOTIDE SEQUENCE [LARGE SCALE GENOMIC DNA]</scope>
    <source>
        <strain evidence="3 4">UHCC 0139</strain>
    </source>
</reference>
<dbReference type="Gene3D" id="3.60.21.10">
    <property type="match status" value="1"/>
</dbReference>
<keyword evidence="3" id="KW-0378">Hydrolase</keyword>
<evidence type="ECO:0000313" key="4">
    <source>
        <dbReference type="Proteomes" id="UP001304461"/>
    </source>
</evidence>
<sequence>MNRPEVVAIGDVHGCASLLEQELTPHFDSGAELIFLGDLIDRAPEADGDRLVLERVWQLQENPGAYGLAAVTVLRGNHEQMLLKAMAPRAPDEDVELWLCNGANPDLLPLARERQAWFEQLPYTAIRGRYLFVHAGVRPDIRLEHQATDDLIWIRRPFLSRPHGLPYTVVHGHTFRHDFKVTRLPHRIGIDTGAYLSGVLTALRLTADQPPGSSSPQLGLGGAVKVADDLFVVHVSGSAQQDHRHQTPNQAEHMHGEGNGLVRRIGRQQPPPAQLLLAKEQGADQGQEVDHQHPEVFEGFRDGVRPRPAQVLGEVEDLAGQLGAEHEHEEHGHPLAAQAGDLRG</sequence>
<accession>A0ABU5RVU5</accession>
<keyword evidence="4" id="KW-1185">Reference proteome</keyword>
<dbReference type="Proteomes" id="UP001304461">
    <property type="component" value="Unassembled WGS sequence"/>
</dbReference>
<dbReference type="EC" id="3.1.-.-" evidence="3"/>
<gene>
    <name evidence="3" type="ORF">VB738_11305</name>
</gene>
<dbReference type="Pfam" id="PF00149">
    <property type="entry name" value="Metallophos"/>
    <property type="match status" value="1"/>
</dbReference>
<dbReference type="InterPro" id="IPR004843">
    <property type="entry name" value="Calcineurin-like_PHP"/>
</dbReference>
<comment type="caution">
    <text evidence="3">The sequence shown here is derived from an EMBL/GenBank/DDBJ whole genome shotgun (WGS) entry which is preliminary data.</text>
</comment>
<dbReference type="RefSeq" id="WP_323305826.1">
    <property type="nucleotide sequence ID" value="NZ_JAYGHX010000006.1"/>
</dbReference>
<feature type="domain" description="Calcineurin-like phosphoesterase" evidence="2">
    <location>
        <begin position="6"/>
        <end position="174"/>
    </location>
</feature>